<accession>A0ABW1QSZ6</accession>
<comment type="caution">
    <text evidence="2">The sequence shown here is derived from an EMBL/GenBank/DDBJ whole genome shotgun (WGS) entry which is preliminary data.</text>
</comment>
<dbReference type="InterPro" id="IPR025540">
    <property type="entry name" value="FlK"/>
</dbReference>
<dbReference type="PANTHER" id="PTHR36934:SF1">
    <property type="entry name" value="THIOESTERASE DOMAIN-CONTAINING PROTEIN"/>
    <property type="match status" value="1"/>
</dbReference>
<dbReference type="SUPFAM" id="SSF54637">
    <property type="entry name" value="Thioesterase/thiol ester dehydrase-isomerase"/>
    <property type="match status" value="1"/>
</dbReference>
<keyword evidence="3" id="KW-1185">Reference proteome</keyword>
<dbReference type="EMBL" id="JBHSQL010000031">
    <property type="protein sequence ID" value="MFC6151982.1"/>
    <property type="molecule type" value="Genomic_DNA"/>
</dbReference>
<gene>
    <name evidence="2" type="ORF">ACFPYK_21440</name>
</gene>
<evidence type="ECO:0000313" key="2">
    <source>
        <dbReference type="EMBL" id="MFC6151982.1"/>
    </source>
</evidence>
<evidence type="ECO:0000259" key="1">
    <source>
        <dbReference type="Pfam" id="PF22636"/>
    </source>
</evidence>
<sequence length="128" mass="13006">MSVIEKGLSATLTRTVGEDDTAIALGSGSLPVLGTPRVLAWCEEATCTAIAGAVADGQTSVGTRVRLDHLGASPVGATVAVVATVTAVDGRLVSFEVVATDSDGRLLAEGEVRRVVVDTERFLARVGA</sequence>
<evidence type="ECO:0000313" key="3">
    <source>
        <dbReference type="Proteomes" id="UP001596097"/>
    </source>
</evidence>
<protein>
    <submittedName>
        <fullName evidence="2">Thioesterase family protein</fullName>
    </submittedName>
</protein>
<feature type="domain" description="Fluoroacetyl-CoA-specific thioesterase-like" evidence="1">
    <location>
        <begin position="16"/>
        <end position="120"/>
    </location>
</feature>
<dbReference type="Proteomes" id="UP001596097">
    <property type="component" value="Unassembled WGS sequence"/>
</dbReference>
<dbReference type="InterPro" id="IPR054485">
    <property type="entry name" value="FlK-like_dom"/>
</dbReference>
<dbReference type="Gene3D" id="3.10.129.10">
    <property type="entry name" value="Hotdog Thioesterase"/>
    <property type="match status" value="1"/>
</dbReference>
<dbReference type="RefSeq" id="WP_228552859.1">
    <property type="nucleotide sequence ID" value="NZ_JBHSQL010000031.1"/>
</dbReference>
<dbReference type="InterPro" id="IPR029069">
    <property type="entry name" value="HotDog_dom_sf"/>
</dbReference>
<dbReference type="Pfam" id="PF22636">
    <property type="entry name" value="FlK"/>
    <property type="match status" value="1"/>
</dbReference>
<reference evidence="3" key="1">
    <citation type="journal article" date="2019" name="Int. J. Syst. Evol. Microbiol.">
        <title>The Global Catalogue of Microorganisms (GCM) 10K type strain sequencing project: providing services to taxonomists for standard genome sequencing and annotation.</title>
        <authorList>
            <consortium name="The Broad Institute Genomics Platform"/>
            <consortium name="The Broad Institute Genome Sequencing Center for Infectious Disease"/>
            <person name="Wu L."/>
            <person name="Ma J."/>
        </authorList>
    </citation>
    <scope>NUCLEOTIDE SEQUENCE [LARGE SCALE GENOMIC DNA]</scope>
    <source>
        <strain evidence="3">CGMCC 4.7198</strain>
    </source>
</reference>
<organism evidence="2 3">
    <name type="scientific">Mumia xiangluensis</name>
    <dbReference type="NCBI Taxonomy" id="1678900"/>
    <lineage>
        <taxon>Bacteria</taxon>
        <taxon>Bacillati</taxon>
        <taxon>Actinomycetota</taxon>
        <taxon>Actinomycetes</taxon>
        <taxon>Propionibacteriales</taxon>
        <taxon>Nocardioidaceae</taxon>
        <taxon>Mumia</taxon>
    </lineage>
</organism>
<dbReference type="PANTHER" id="PTHR36934">
    <property type="entry name" value="BLR0278 PROTEIN"/>
    <property type="match status" value="1"/>
</dbReference>
<name>A0ABW1QSZ6_9ACTN</name>
<proteinExistence type="predicted"/>
<dbReference type="PIRSF" id="PIRSF014972">
    <property type="entry name" value="FlK"/>
    <property type="match status" value="1"/>
</dbReference>